<name>A0ACD1ACJ2_9FIRM</name>
<proteinExistence type="predicted"/>
<dbReference type="EMBL" id="CP042469">
    <property type="protein sequence ID" value="QOX64211.1"/>
    <property type="molecule type" value="Genomic_DNA"/>
</dbReference>
<keyword evidence="2" id="KW-1185">Reference proteome</keyword>
<organism evidence="1 2">
    <name type="scientific">Anoxybacterium hadale</name>
    <dbReference type="NCBI Taxonomy" id="3408580"/>
    <lineage>
        <taxon>Bacteria</taxon>
        <taxon>Bacillati</taxon>
        <taxon>Bacillota</taxon>
        <taxon>Clostridia</taxon>
        <taxon>Peptostreptococcales</taxon>
        <taxon>Anaerovoracaceae</taxon>
        <taxon>Anoxybacterium</taxon>
    </lineage>
</organism>
<reference evidence="1" key="1">
    <citation type="submission" date="2019-08" db="EMBL/GenBank/DDBJ databases">
        <title>Genome sequence of Clostridiales bacterium MT110.</title>
        <authorList>
            <person name="Cao J."/>
        </authorList>
    </citation>
    <scope>NUCLEOTIDE SEQUENCE</scope>
    <source>
        <strain evidence="1">MT110</strain>
    </source>
</reference>
<protein>
    <submittedName>
        <fullName evidence="1">Motility protein</fullName>
    </submittedName>
</protein>
<evidence type="ECO:0000313" key="2">
    <source>
        <dbReference type="Proteomes" id="UP000594014"/>
    </source>
</evidence>
<gene>
    <name evidence="1" type="ORF">FRZ06_13115</name>
</gene>
<dbReference type="Proteomes" id="UP000594014">
    <property type="component" value="Chromosome"/>
</dbReference>
<evidence type="ECO:0000313" key="1">
    <source>
        <dbReference type="EMBL" id="QOX64211.1"/>
    </source>
</evidence>
<sequence length="112" mass="12172">MFLFPYQACDHRLLAASGEICSHVVLLTNFHSRNCIACVPLLLYTMRKGGVEMDVTSIAAASIYLHQSQVQESAGIAIAKQVLNVQEVAAEALIETIQESVPSFGHKLDISV</sequence>
<accession>A0ACD1ACJ2</accession>